<feature type="region of interest" description="Disordered" evidence="1">
    <location>
        <begin position="215"/>
        <end position="236"/>
    </location>
</feature>
<sequence>MDEQREIPSNDSRRLKPPNRKKYEEELEGYQNKIKDLETQLAAAKSGGNAKELREIRVEKDATFERNKKINSDLKTLNQEISAKTSKVSQMQSGLVYKNEEKHNDAIRKLEWNLAHHSYRLTEERKIVAEIDRLKRSKISLIAYNNAKSQVDELRGKQRRMREERDHYSKTITSLRAQEDDVKRRLSSSRITIDSIKKELDEQYQGKRKLIEDFKRQQTDFQGSQKKRRQESFKKREEERKAILEAKQKEEEELEQMRIPFEDERKLCNTLISYLQGFSYTMTPDTQQPTNEKTQTSTSNIAQNQGCASSGPAEELEDGNLILLRKSDDNDFIIGNVRKANKKSRKYRKASGTKYITHCPQVIGQFSSLNLRAPCSAMEIPASLEQLRARKVFYEQKAETQSNISLTESGICEMSRQASNTESCGSACETRAPEDIMDELLSDKNCCHDFPCVNDSVSQPNDNHSTAGSNTPRNLSISSGSIMSTDVDDIDNNGQSSLENSNGHLSQIDHSDHPSDNFKPIQPEEVLNNNQSCFSSCSQSESVSYISDKAQLNQLVTLNHRENNVVHKAIGNGILAKIYERDETVNKATVCKENVSDDSDANSQSESEQVNILCESLGKANVMSDMNTDKEEEITHL</sequence>
<keyword evidence="3" id="KW-1185">Reference proteome</keyword>
<reference evidence="2 3" key="1">
    <citation type="submission" date="2024-01" db="EMBL/GenBank/DDBJ databases">
        <title>The genome of the rayed Mediterranean limpet Patella caerulea (Linnaeus, 1758).</title>
        <authorList>
            <person name="Anh-Thu Weber A."/>
            <person name="Halstead-Nussloch G."/>
        </authorList>
    </citation>
    <scope>NUCLEOTIDE SEQUENCE [LARGE SCALE GENOMIC DNA]</scope>
    <source>
        <strain evidence="2">AATW-2023a</strain>
        <tissue evidence="2">Whole specimen</tissue>
    </source>
</reference>
<accession>A0AAN8IWU7</accession>
<comment type="caution">
    <text evidence="2">The sequence shown here is derived from an EMBL/GenBank/DDBJ whole genome shotgun (WGS) entry which is preliminary data.</text>
</comment>
<feature type="compositionally biased region" description="Basic and acidic residues" evidence="1">
    <location>
        <begin position="507"/>
        <end position="516"/>
    </location>
</feature>
<evidence type="ECO:0000256" key="1">
    <source>
        <dbReference type="SAM" id="MobiDB-lite"/>
    </source>
</evidence>
<feature type="compositionally biased region" description="Polar residues" evidence="1">
    <location>
        <begin position="458"/>
        <end position="484"/>
    </location>
</feature>
<feature type="compositionally biased region" description="Basic and acidic residues" evidence="1">
    <location>
        <begin position="1"/>
        <end position="14"/>
    </location>
</feature>
<dbReference type="EMBL" id="JAZGQO010000018">
    <property type="protein sequence ID" value="KAK6167580.1"/>
    <property type="molecule type" value="Genomic_DNA"/>
</dbReference>
<feature type="region of interest" description="Disordered" evidence="1">
    <location>
        <begin position="285"/>
        <end position="313"/>
    </location>
</feature>
<dbReference type="GO" id="GO:0042175">
    <property type="term" value="C:nuclear outer membrane-endoplasmic reticulum membrane network"/>
    <property type="evidence" value="ECO:0007669"/>
    <property type="project" value="TreeGrafter"/>
</dbReference>
<dbReference type="Proteomes" id="UP001347796">
    <property type="component" value="Unassembled WGS sequence"/>
</dbReference>
<dbReference type="GO" id="GO:0003729">
    <property type="term" value="F:mRNA binding"/>
    <property type="evidence" value="ECO:0007669"/>
    <property type="project" value="TreeGrafter"/>
</dbReference>
<dbReference type="AlphaFoldDB" id="A0AAN8IWU7"/>
<organism evidence="2 3">
    <name type="scientific">Patella caerulea</name>
    <name type="common">Rayed Mediterranean limpet</name>
    <dbReference type="NCBI Taxonomy" id="87958"/>
    <lineage>
        <taxon>Eukaryota</taxon>
        <taxon>Metazoa</taxon>
        <taxon>Spiralia</taxon>
        <taxon>Lophotrochozoa</taxon>
        <taxon>Mollusca</taxon>
        <taxon>Gastropoda</taxon>
        <taxon>Patellogastropoda</taxon>
        <taxon>Patelloidea</taxon>
        <taxon>Patellidae</taxon>
        <taxon>Patella</taxon>
    </lineage>
</organism>
<protein>
    <submittedName>
        <fullName evidence="2">Uncharacterized protein</fullName>
    </submittedName>
</protein>
<name>A0AAN8IWU7_PATCE</name>
<feature type="compositionally biased region" description="Polar residues" evidence="1">
    <location>
        <begin position="285"/>
        <end position="308"/>
    </location>
</feature>
<evidence type="ECO:0000313" key="3">
    <source>
        <dbReference type="Proteomes" id="UP001347796"/>
    </source>
</evidence>
<feature type="region of interest" description="Disordered" evidence="1">
    <location>
        <begin position="1"/>
        <end position="22"/>
    </location>
</feature>
<gene>
    <name evidence="2" type="ORF">SNE40_021572</name>
</gene>
<dbReference type="InterPro" id="IPR039604">
    <property type="entry name" value="Bfr1"/>
</dbReference>
<dbReference type="PANTHER" id="PTHR31027">
    <property type="entry name" value="NUCLEAR SEGREGATION PROTEIN BFR1"/>
    <property type="match status" value="1"/>
</dbReference>
<dbReference type="GO" id="GO:0005783">
    <property type="term" value="C:endoplasmic reticulum"/>
    <property type="evidence" value="ECO:0007669"/>
    <property type="project" value="TreeGrafter"/>
</dbReference>
<dbReference type="GO" id="GO:0008298">
    <property type="term" value="P:intracellular mRNA localization"/>
    <property type="evidence" value="ECO:0007669"/>
    <property type="project" value="TreeGrafter"/>
</dbReference>
<dbReference type="GO" id="GO:1990904">
    <property type="term" value="C:ribonucleoprotein complex"/>
    <property type="evidence" value="ECO:0007669"/>
    <property type="project" value="TreeGrafter"/>
</dbReference>
<proteinExistence type="predicted"/>
<dbReference type="PANTHER" id="PTHR31027:SF2">
    <property type="entry name" value="LEBERCILIN DOMAIN-CONTAINING PROTEIN"/>
    <property type="match status" value="1"/>
</dbReference>
<evidence type="ECO:0000313" key="2">
    <source>
        <dbReference type="EMBL" id="KAK6167580.1"/>
    </source>
</evidence>
<feature type="compositionally biased region" description="Polar residues" evidence="1">
    <location>
        <begin position="492"/>
        <end position="505"/>
    </location>
</feature>
<feature type="region of interest" description="Disordered" evidence="1">
    <location>
        <begin position="458"/>
        <end position="522"/>
    </location>
</feature>